<evidence type="ECO:0000256" key="7">
    <source>
        <dbReference type="RuleBase" id="RU000609"/>
    </source>
</evidence>
<dbReference type="GO" id="GO:0046872">
    <property type="term" value="F:metal ion binding"/>
    <property type="evidence" value="ECO:0007669"/>
    <property type="project" value="UniProtKB-KW"/>
</dbReference>
<evidence type="ECO:0000259" key="10">
    <source>
        <dbReference type="Pfam" id="PF01261"/>
    </source>
</evidence>
<dbReference type="GO" id="GO:0009045">
    <property type="term" value="F:xylose isomerase activity"/>
    <property type="evidence" value="ECO:0007669"/>
    <property type="project" value="UniProtKB-EC"/>
</dbReference>
<evidence type="ECO:0000256" key="4">
    <source>
        <dbReference type="ARBA" id="ARBA00022723"/>
    </source>
</evidence>
<evidence type="ECO:0000256" key="6">
    <source>
        <dbReference type="ARBA" id="ARBA00023277"/>
    </source>
</evidence>
<dbReference type="GO" id="GO:0005737">
    <property type="term" value="C:cytoplasm"/>
    <property type="evidence" value="ECO:0007669"/>
    <property type="project" value="UniProtKB-SubCell"/>
</dbReference>
<name>A0A174KW27_9FIRM</name>
<dbReference type="PRINTS" id="PR00688">
    <property type="entry name" value="XYLOSISMRASE"/>
</dbReference>
<dbReference type="PANTHER" id="PTHR12110">
    <property type="entry name" value="HYDROXYPYRUVATE ISOMERASE"/>
    <property type="match status" value="1"/>
</dbReference>
<evidence type="ECO:0000313" key="13">
    <source>
        <dbReference type="Proteomes" id="UP000095512"/>
    </source>
</evidence>
<gene>
    <name evidence="11" type="primary">xylA_2</name>
    <name evidence="11" type="ORF">ERS852480_02700</name>
    <name evidence="12" type="ORF">NCTC11224_01260</name>
</gene>
<dbReference type="SUPFAM" id="SSF51658">
    <property type="entry name" value="Xylose isomerase-like"/>
    <property type="match status" value="1"/>
</dbReference>
<dbReference type="EC" id="5.3.1.5" evidence="7"/>
<dbReference type="Pfam" id="PF01261">
    <property type="entry name" value="AP_endonuc_2"/>
    <property type="match status" value="1"/>
</dbReference>
<reference evidence="11 13" key="1">
    <citation type="submission" date="2015-09" db="EMBL/GenBank/DDBJ databases">
        <authorList>
            <consortium name="Pathogen Informatics"/>
        </authorList>
    </citation>
    <scope>NUCLEOTIDE SEQUENCE [LARGE SCALE GENOMIC DNA]</scope>
    <source>
        <strain evidence="11 13">2789STDY5834865</strain>
    </source>
</reference>
<evidence type="ECO:0000256" key="5">
    <source>
        <dbReference type="ARBA" id="ARBA00023235"/>
    </source>
</evidence>
<reference evidence="12 14" key="2">
    <citation type="submission" date="2018-06" db="EMBL/GenBank/DDBJ databases">
        <authorList>
            <consortium name="Pathogen Informatics"/>
            <person name="Doyle S."/>
        </authorList>
    </citation>
    <scope>NUCLEOTIDE SEQUENCE [LARGE SCALE GENOMIC DNA]</scope>
    <source>
        <strain evidence="12 14">NCTC11224</strain>
    </source>
</reference>
<feature type="domain" description="Xylose isomerase-like TIM barrel" evidence="10">
    <location>
        <begin position="35"/>
        <end position="253"/>
    </location>
</feature>
<dbReference type="Proteomes" id="UP000095512">
    <property type="component" value="Unassembled WGS sequence"/>
</dbReference>
<dbReference type="EMBL" id="CZAB01000023">
    <property type="protein sequence ID" value="CUP13685.1"/>
    <property type="molecule type" value="Genomic_DNA"/>
</dbReference>
<keyword evidence="6 7" id="KW-0119">Carbohydrate metabolism</keyword>
<keyword evidence="5 7" id="KW-0413">Isomerase</keyword>
<organism evidence="11 13">
    <name type="scientific">Enterocloster clostridioformis</name>
    <dbReference type="NCBI Taxonomy" id="1531"/>
    <lineage>
        <taxon>Bacteria</taxon>
        <taxon>Bacillati</taxon>
        <taxon>Bacillota</taxon>
        <taxon>Clostridia</taxon>
        <taxon>Lachnospirales</taxon>
        <taxon>Lachnospiraceae</taxon>
        <taxon>Enterocloster</taxon>
    </lineage>
</organism>
<evidence type="ECO:0000256" key="8">
    <source>
        <dbReference type="RuleBase" id="RU000610"/>
    </source>
</evidence>
<feature type="region of interest" description="Disordered" evidence="9">
    <location>
        <begin position="492"/>
        <end position="513"/>
    </location>
</feature>
<evidence type="ECO:0000256" key="3">
    <source>
        <dbReference type="ARBA" id="ARBA00022490"/>
    </source>
</evidence>
<accession>A0A174KW27</accession>
<evidence type="ECO:0000313" key="12">
    <source>
        <dbReference type="EMBL" id="SQB09961.1"/>
    </source>
</evidence>
<dbReference type="InterPro" id="IPR050312">
    <property type="entry name" value="IolE/XylAMocC-like"/>
</dbReference>
<keyword evidence="4 7" id="KW-0479">Metal-binding</keyword>
<dbReference type="Proteomes" id="UP000251853">
    <property type="component" value="Unassembled WGS sequence"/>
</dbReference>
<comment type="catalytic activity">
    <reaction evidence="7">
        <text>alpha-D-xylose = alpha-D-xylulofuranose</text>
        <dbReference type="Rhea" id="RHEA:22816"/>
        <dbReference type="ChEBI" id="CHEBI:28518"/>
        <dbReference type="ChEBI" id="CHEBI:188998"/>
        <dbReference type="EC" id="5.3.1.5"/>
    </reaction>
</comment>
<evidence type="ECO:0000256" key="9">
    <source>
        <dbReference type="SAM" id="MobiDB-lite"/>
    </source>
</evidence>
<keyword evidence="7" id="KW-0859">Xylose metabolism</keyword>
<dbReference type="PANTHER" id="PTHR12110:SF52">
    <property type="entry name" value="XYLOSE ISOMERASE"/>
    <property type="match status" value="1"/>
</dbReference>
<keyword evidence="14" id="KW-1185">Reference proteome</keyword>
<evidence type="ECO:0000313" key="11">
    <source>
        <dbReference type="EMBL" id="CUP13685.1"/>
    </source>
</evidence>
<comment type="subcellular location">
    <subcellularLocation>
        <location evidence="1 8">Cytoplasm</location>
    </subcellularLocation>
</comment>
<dbReference type="EMBL" id="UAVW01000002">
    <property type="protein sequence ID" value="SQB09961.1"/>
    <property type="molecule type" value="Genomic_DNA"/>
</dbReference>
<keyword evidence="3" id="KW-0963">Cytoplasm</keyword>
<dbReference type="GO" id="GO:0042732">
    <property type="term" value="P:D-xylose metabolic process"/>
    <property type="evidence" value="ECO:0007669"/>
    <property type="project" value="UniProtKB-KW"/>
</dbReference>
<evidence type="ECO:0000313" key="14">
    <source>
        <dbReference type="Proteomes" id="UP000251853"/>
    </source>
</evidence>
<sequence>MTKFKFSVGPWNVHSGVDSYGPATRNEIDFEEKIRKFAELGFSAIQFHDDDAVPNINDYTEEEIKEKARELKRMLDKYGLAAEFVAPRLWMDGRTADGGFMSTSQEDREYAMWRAYRSIDIAKELGCNMVVLWLAREGTLCAESKSPVWATKMLIHAINKMLEYDSDIRICIEPKPNEPIDRSICGTMGHVLAVSAATIDPKRVGGNLESAHAILAGLDPAHEIGFAMAMGKLMTVHLNDQNGIKYDQDKAFGVENLRSAFNQVKVLKENGYGENGEYVGLDVKAMRTTRDEDSYKHLENSLNIFKALEEKADRFDYEFQKKCVKNRDFEAIKGAHLFHFGYPTLMRRMYQNQGEELARMFRRIKEGGTAISLDMAAIDPSSEAAREDWKGILEKVLPYVDFFVPSAEELCFMLDRERYQEWSKRAEGRDITEVIRVRDVKPLGQTVLDMGAGGVLIKCGAPGIYYRTASGKRIEDLCRKLNLSMESWKDKEGFEPSFEPDAVVSGTGAGDAA</sequence>
<evidence type="ECO:0000256" key="1">
    <source>
        <dbReference type="ARBA" id="ARBA00004496"/>
    </source>
</evidence>
<evidence type="ECO:0000256" key="2">
    <source>
        <dbReference type="ARBA" id="ARBA00018232"/>
    </source>
</evidence>
<dbReference type="InterPro" id="IPR013022">
    <property type="entry name" value="Xyl_isomerase-like_TIM-brl"/>
</dbReference>
<comment type="similarity">
    <text evidence="7">Belongs to the xylose isomerase family.</text>
</comment>
<dbReference type="InterPro" id="IPR036237">
    <property type="entry name" value="Xyl_isomerase-like_sf"/>
</dbReference>
<dbReference type="InterPro" id="IPR029056">
    <property type="entry name" value="Ribokinase-like"/>
</dbReference>
<protein>
    <recommendedName>
        <fullName evidence="2 7">Xylose isomerase</fullName>
        <ecNumber evidence="7">5.3.1.5</ecNumber>
    </recommendedName>
</protein>
<proteinExistence type="inferred from homology"/>
<comment type="subunit">
    <text evidence="8">Homotetramer.</text>
</comment>
<dbReference type="PROSITE" id="PS51415">
    <property type="entry name" value="XYLOSE_ISOMERASE"/>
    <property type="match status" value="1"/>
</dbReference>
<dbReference type="AlphaFoldDB" id="A0A174KW27"/>
<dbReference type="SUPFAM" id="SSF53613">
    <property type="entry name" value="Ribokinase-like"/>
    <property type="match status" value="1"/>
</dbReference>
<dbReference type="InterPro" id="IPR001998">
    <property type="entry name" value="Xylose_isomerase"/>
</dbReference>
<dbReference type="Gene3D" id="3.20.20.150">
    <property type="entry name" value="Divalent-metal-dependent TIM barrel enzymes"/>
    <property type="match status" value="1"/>
</dbReference>